<feature type="region of interest" description="Disordered" evidence="10">
    <location>
        <begin position="597"/>
        <end position="676"/>
    </location>
</feature>
<dbReference type="GO" id="GO:0005813">
    <property type="term" value="C:centrosome"/>
    <property type="evidence" value="ECO:0007669"/>
    <property type="project" value="UniProtKB-SubCell"/>
</dbReference>
<accession>U3J281</accession>
<dbReference type="OMA" id="EKEQTHC"/>
<keyword evidence="12" id="KW-1185">Reference proteome</keyword>
<evidence type="ECO:0000313" key="12">
    <source>
        <dbReference type="Proteomes" id="UP000016666"/>
    </source>
</evidence>
<feature type="compositionally biased region" description="Basic and acidic residues" evidence="10">
    <location>
        <begin position="648"/>
        <end position="676"/>
    </location>
</feature>
<keyword evidence="7" id="KW-0966">Cell projection</keyword>
<evidence type="ECO:0000313" key="11">
    <source>
        <dbReference type="Ensembl" id="ENSAPLP00000013608.2"/>
    </source>
</evidence>
<reference evidence="11" key="3">
    <citation type="submission" date="2025-09" db="UniProtKB">
        <authorList>
            <consortium name="Ensembl"/>
        </authorList>
    </citation>
    <scope>IDENTIFICATION</scope>
</reference>
<feature type="compositionally biased region" description="Gly residues" evidence="10">
    <location>
        <begin position="93"/>
        <end position="106"/>
    </location>
</feature>
<dbReference type="HOGENOM" id="CLU_513477_0_0_1"/>
<evidence type="ECO:0000256" key="6">
    <source>
        <dbReference type="ARBA" id="ARBA00023212"/>
    </source>
</evidence>
<dbReference type="PANTHER" id="PTHR16299">
    <property type="entry name" value="CENTROSOMAL PROTEIN KIZUNA"/>
    <property type="match status" value="1"/>
</dbReference>
<dbReference type="GO" id="GO:0005737">
    <property type="term" value="C:cytoplasm"/>
    <property type="evidence" value="ECO:0007669"/>
    <property type="project" value="Ensembl"/>
</dbReference>
<feature type="region of interest" description="Disordered" evidence="10">
    <location>
        <begin position="695"/>
        <end position="720"/>
    </location>
</feature>
<feature type="compositionally biased region" description="Polar residues" evidence="10">
    <location>
        <begin position="346"/>
        <end position="364"/>
    </location>
</feature>
<evidence type="ECO:0000256" key="5">
    <source>
        <dbReference type="ARBA" id="ARBA00022490"/>
    </source>
</evidence>
<dbReference type="AlphaFoldDB" id="U3J281"/>
<feature type="compositionally biased region" description="Basic residues" evidence="10">
    <location>
        <begin position="75"/>
        <end position="92"/>
    </location>
</feature>
<dbReference type="GO" id="GO:0007051">
    <property type="term" value="P:spindle organization"/>
    <property type="evidence" value="ECO:0007669"/>
    <property type="project" value="InterPro"/>
</dbReference>
<feature type="compositionally biased region" description="Pro residues" evidence="10">
    <location>
        <begin position="29"/>
        <end position="48"/>
    </location>
</feature>
<evidence type="ECO:0000256" key="3">
    <source>
        <dbReference type="ARBA" id="ARBA00010767"/>
    </source>
</evidence>
<name>U3J281_ANAPP</name>
<comment type="similarity">
    <text evidence="3">Belongs to the kizuna family.</text>
</comment>
<reference evidence="11" key="2">
    <citation type="submission" date="2025-08" db="UniProtKB">
        <authorList>
            <consortium name="Ensembl"/>
        </authorList>
    </citation>
    <scope>IDENTIFICATION</scope>
</reference>
<comment type="function">
    <text evidence="8">Centrosomal protein required for establishing a robust mitotic centrosome architecture that can endure the forces that converge on the centrosomes during spindle formation. Required for stabilizing the expanded pericentriolar material around the centriole.</text>
</comment>
<evidence type="ECO:0000256" key="4">
    <source>
        <dbReference type="ARBA" id="ARBA00013872"/>
    </source>
</evidence>
<dbReference type="Ensembl" id="ENSAPLT00000014367.2">
    <property type="protein sequence ID" value="ENSAPLP00000013608.2"/>
    <property type="gene ID" value="ENSAPLG00000013782.2"/>
</dbReference>
<organism evidence="11 12">
    <name type="scientific">Anas platyrhynchos platyrhynchos</name>
    <name type="common">Northern mallard</name>
    <dbReference type="NCBI Taxonomy" id="8840"/>
    <lineage>
        <taxon>Eukaryota</taxon>
        <taxon>Metazoa</taxon>
        <taxon>Chordata</taxon>
        <taxon>Craniata</taxon>
        <taxon>Vertebrata</taxon>
        <taxon>Euteleostomi</taxon>
        <taxon>Archelosauria</taxon>
        <taxon>Archosauria</taxon>
        <taxon>Dinosauria</taxon>
        <taxon>Saurischia</taxon>
        <taxon>Theropoda</taxon>
        <taxon>Coelurosauria</taxon>
        <taxon>Aves</taxon>
        <taxon>Neognathae</taxon>
        <taxon>Galloanserae</taxon>
        <taxon>Anseriformes</taxon>
        <taxon>Anatidae</taxon>
        <taxon>Anatinae</taxon>
        <taxon>Anas</taxon>
    </lineage>
</organism>
<feature type="region of interest" description="Disordered" evidence="10">
    <location>
        <begin position="396"/>
        <end position="475"/>
    </location>
</feature>
<keyword evidence="5" id="KW-0963">Cytoplasm</keyword>
<dbReference type="PANTHER" id="PTHR16299:SF2">
    <property type="entry name" value="CENTROSOMAL PROTEIN KIZUNA"/>
    <property type="match status" value="1"/>
</dbReference>
<feature type="compositionally biased region" description="Polar residues" evidence="10">
    <location>
        <begin position="410"/>
        <end position="427"/>
    </location>
</feature>
<sequence>MCTEACTHHVRLQPAVFTAGSRATRLFAVPPPPPPCPPGPGARPPLPALPRAARPRGHGNARRDLPGRGGAGQGGRRRVGHGRKQRGMRRGAGRGPGPGPGCGTGGLLRRLRDSETRRLELERKLVEYKKSDAYLIKLKYMKLKKYLEEIDERQKRALLRNQAILKELNQFEAHMKTSSSELIQKEWYGREIKSALSLQEGSLSARGDEEEYNKQNPWVVRPAGIHSGTAMSRGLYHPATIFMGHHMSAAWSMQQKASHAAESHSVPEPCSHRQAALSSDETGRCFPRVGSDMPCTNKPDKQDAKADVLVWEKMPITSGVALAESSMRSSLTNLTERRNPAECRSLSPNRGSVESRTADLNSDISVEEEDVTREHLVASAEDKQPVPVAFVPEPGISEEDQESIPGPQDGLSNGQPSQAVSEDSSSEPLVCAGKGMLMAAGSRTWAGGTHPAEVFSPQPSSPRAAEEEPLGSLAADGFCSQASSLKEDDLEAGEAALCHQPKALLQSLRGGHPLPGNTLCAARGAGEQSRPDLPQDVDVLDVQDVLQAPLRNPMSSVAGHCSLLTEEVEAMFENLLVSGKEVPDDQAPPLLREVLPEEGCGDRSSIQSNESSYSLPSIPNDGGEIKQAKHAPQLDGTGKQGCDIGNDSSKRKESQEMCSERSSSSERSGDLSRTGIRKEFVTAIKSKAFWGISDVSSSESEAALHPQVHSTEADEFDFYD</sequence>
<evidence type="ECO:0000256" key="9">
    <source>
        <dbReference type="ARBA" id="ARBA00031153"/>
    </source>
</evidence>
<dbReference type="GeneTree" id="ENSGT00390000010121"/>
<gene>
    <name evidence="11" type="primary">KIZ</name>
</gene>
<dbReference type="InterPro" id="IPR026742">
    <property type="entry name" value="Centrosomal_kizuma"/>
</dbReference>
<reference evidence="11 12" key="1">
    <citation type="submission" date="2017-10" db="EMBL/GenBank/DDBJ databases">
        <title>A new Pekin duck reference genome.</title>
        <authorList>
            <person name="Hou Z.-C."/>
            <person name="Zhou Z.-K."/>
            <person name="Zhu F."/>
            <person name="Hou S.-S."/>
        </authorList>
    </citation>
    <scope>NUCLEOTIDE SEQUENCE [LARGE SCALE GENOMIC DNA]</scope>
</reference>
<comment type="subcellular location">
    <subcellularLocation>
        <location evidence="1">Cytoplasm</location>
        <location evidence="1">Cytoskeleton</location>
        <location evidence="1">Cilium basal body</location>
    </subcellularLocation>
    <subcellularLocation>
        <location evidence="2">Cytoplasm</location>
        <location evidence="2">Cytoskeleton</location>
        <location evidence="2">Microtubule organizing center</location>
        <location evidence="2">Centrosome</location>
    </subcellularLocation>
</comment>
<evidence type="ECO:0000256" key="7">
    <source>
        <dbReference type="ARBA" id="ARBA00023273"/>
    </source>
</evidence>
<evidence type="ECO:0000256" key="2">
    <source>
        <dbReference type="ARBA" id="ARBA00004300"/>
    </source>
</evidence>
<feature type="region of interest" description="Disordered" evidence="10">
    <location>
        <begin position="326"/>
        <end position="370"/>
    </location>
</feature>
<feature type="region of interest" description="Disordered" evidence="10">
    <location>
        <begin position="28"/>
        <end position="108"/>
    </location>
</feature>
<keyword evidence="6" id="KW-0206">Cytoskeleton</keyword>
<proteinExistence type="inferred from homology"/>
<protein>
    <recommendedName>
        <fullName evidence="4">Centrosomal protein kizuna</fullName>
    </recommendedName>
    <alternativeName>
        <fullName evidence="9">Polo-like kinase 1 substrate 1</fullName>
    </alternativeName>
</protein>
<evidence type="ECO:0000256" key="8">
    <source>
        <dbReference type="ARBA" id="ARBA00024919"/>
    </source>
</evidence>
<dbReference type="Proteomes" id="UP000016666">
    <property type="component" value="Chromosome 3"/>
</dbReference>
<feature type="compositionally biased region" description="Polar residues" evidence="10">
    <location>
        <begin position="604"/>
        <end position="617"/>
    </location>
</feature>
<dbReference type="STRING" id="8840.ENSAPLP00000013608"/>
<evidence type="ECO:0000256" key="10">
    <source>
        <dbReference type="SAM" id="MobiDB-lite"/>
    </source>
</evidence>
<evidence type="ECO:0000256" key="1">
    <source>
        <dbReference type="ARBA" id="ARBA00004120"/>
    </source>
</evidence>